<reference evidence="1" key="1">
    <citation type="submission" date="2022-09" db="EMBL/GenBank/DDBJ databases">
        <title>Enrichment on poylsaccharides allowed isolation of novel metabolic and taxonomic groups of Haloarchaea.</title>
        <authorList>
            <person name="Sorokin D.Y."/>
            <person name="Elcheninov A.G."/>
            <person name="Khizhniak T.V."/>
            <person name="Kolganova T.V."/>
            <person name="Kublanov I.V."/>
        </authorList>
    </citation>
    <scope>NUCLEOTIDE SEQUENCE</scope>
    <source>
        <strain evidence="1">AArc-xg1-1</strain>
    </source>
</reference>
<dbReference type="RefSeq" id="WP_338005295.1">
    <property type="nucleotide sequence ID" value="NZ_JAOPKA010000015.1"/>
</dbReference>
<sequence length="177" mass="19646">MTKNPENTKYGRCEATAKSSGDRCGRAAVGSHGKCDFHGGKSLKGEESPSFKHGLFSDYLGPEERETIEALGEYDDEDKLEELINWRLARLRRAVKAMDDPEEQRTFWDAFSEIVDKAGPVESGEIKELAKMLARGNSAMQQEIDLVRKLIKDHNNIAEGQDVNLGWAEMLAGGGDE</sequence>
<protein>
    <submittedName>
        <fullName evidence="1">Uncharacterized protein</fullName>
    </submittedName>
</protein>
<dbReference type="Proteomes" id="UP001321018">
    <property type="component" value="Unassembled WGS sequence"/>
</dbReference>
<proteinExistence type="predicted"/>
<comment type="caution">
    <text evidence="1">The sequence shown here is derived from an EMBL/GenBank/DDBJ whole genome shotgun (WGS) entry which is preliminary data.</text>
</comment>
<dbReference type="EMBL" id="JAOPKA010000015">
    <property type="protein sequence ID" value="MCU4743477.1"/>
    <property type="molecule type" value="Genomic_DNA"/>
</dbReference>
<evidence type="ECO:0000313" key="2">
    <source>
        <dbReference type="Proteomes" id="UP001321018"/>
    </source>
</evidence>
<dbReference type="AlphaFoldDB" id="A0AAP2Z237"/>
<accession>A0AAP2Z237</accession>
<name>A0AAP2Z237_9EURY</name>
<organism evidence="1 2">
    <name type="scientific">Natronoglomus mannanivorans</name>
    <dbReference type="NCBI Taxonomy" id="2979990"/>
    <lineage>
        <taxon>Archaea</taxon>
        <taxon>Methanobacteriati</taxon>
        <taxon>Methanobacteriota</taxon>
        <taxon>Stenosarchaea group</taxon>
        <taxon>Halobacteria</taxon>
        <taxon>Halobacteriales</taxon>
        <taxon>Natrialbaceae</taxon>
        <taxon>Natronoglomus</taxon>
    </lineage>
</organism>
<evidence type="ECO:0000313" key="1">
    <source>
        <dbReference type="EMBL" id="MCU4743477.1"/>
    </source>
</evidence>
<gene>
    <name evidence="1" type="ORF">OB960_18995</name>
</gene>